<accession>A0ABZ3IR83</accession>
<name>A0ABZ3IR83_9FIRM</name>
<evidence type="ECO:0000313" key="5">
    <source>
        <dbReference type="Proteomes" id="UP000216752"/>
    </source>
</evidence>
<dbReference type="EMBL" id="CP155573">
    <property type="protein sequence ID" value="XFO68214.1"/>
    <property type="molecule type" value="Genomic_DNA"/>
</dbReference>
<dbReference type="InterPro" id="IPR013094">
    <property type="entry name" value="AB_hydrolase_3"/>
</dbReference>
<evidence type="ECO:0000256" key="2">
    <source>
        <dbReference type="ARBA" id="ARBA00022801"/>
    </source>
</evidence>
<evidence type="ECO:0000256" key="1">
    <source>
        <dbReference type="ARBA" id="ARBA00010515"/>
    </source>
</evidence>
<organism evidence="4 5">
    <name type="scientific">Sporomusa silvacetica DSM 10669</name>
    <dbReference type="NCBI Taxonomy" id="1123289"/>
    <lineage>
        <taxon>Bacteria</taxon>
        <taxon>Bacillati</taxon>
        <taxon>Bacillota</taxon>
        <taxon>Negativicutes</taxon>
        <taxon>Selenomonadales</taxon>
        <taxon>Sporomusaceae</taxon>
        <taxon>Sporomusa</taxon>
    </lineage>
</organism>
<reference evidence="4" key="1">
    <citation type="submission" date="2024-05" db="EMBL/GenBank/DDBJ databases">
        <title>Isolation and characterization of Sporomusa carbonis sp. nov., a carboxydotrophic hydrogenogen in the genus of Sporomusa isolated from a charcoal burning pile.</title>
        <authorList>
            <person name="Boeer T."/>
            <person name="Rosenbaum F."/>
            <person name="Eysell L."/>
            <person name="Mueller V."/>
            <person name="Daniel R."/>
            <person name="Poehlein A."/>
        </authorList>
    </citation>
    <scope>NUCLEOTIDE SEQUENCE [LARGE SCALE GENOMIC DNA]</scope>
    <source>
        <strain evidence="4">DSM 10669</strain>
    </source>
</reference>
<dbReference type="SUPFAM" id="SSF53474">
    <property type="entry name" value="alpha/beta-Hydrolases"/>
    <property type="match status" value="1"/>
</dbReference>
<feature type="domain" description="Alpha/beta hydrolase fold-3" evidence="3">
    <location>
        <begin position="6"/>
        <end position="68"/>
    </location>
</feature>
<gene>
    <name evidence="4" type="primary">mlhB_2</name>
    <name evidence="4" type="ORF">SPSIL_044340</name>
</gene>
<protein>
    <submittedName>
        <fullName evidence="4">Monoterpene epsilon-lactone hydrolase</fullName>
        <ecNumber evidence="4">3.1.1.83</ecNumber>
    </submittedName>
</protein>
<dbReference type="PANTHER" id="PTHR48081:SF30">
    <property type="entry name" value="ACETYL-HYDROLASE LIPR-RELATED"/>
    <property type="match status" value="1"/>
</dbReference>
<keyword evidence="2 4" id="KW-0378">Hydrolase</keyword>
<dbReference type="Proteomes" id="UP000216752">
    <property type="component" value="Chromosome"/>
</dbReference>
<dbReference type="InterPro" id="IPR029058">
    <property type="entry name" value="AB_hydrolase_fold"/>
</dbReference>
<proteinExistence type="inferred from homology"/>
<dbReference type="EC" id="3.1.1.83" evidence="4"/>
<dbReference type="InterPro" id="IPR050300">
    <property type="entry name" value="GDXG_lipolytic_enzyme"/>
</dbReference>
<evidence type="ECO:0000313" key="4">
    <source>
        <dbReference type="EMBL" id="XFO68214.1"/>
    </source>
</evidence>
<dbReference type="GO" id="GO:0016787">
    <property type="term" value="F:hydrolase activity"/>
    <property type="evidence" value="ECO:0007669"/>
    <property type="project" value="UniProtKB-KW"/>
</dbReference>
<dbReference type="Gene3D" id="3.40.50.1820">
    <property type="entry name" value="alpha/beta hydrolase"/>
    <property type="match status" value="1"/>
</dbReference>
<dbReference type="Pfam" id="PF07859">
    <property type="entry name" value="Abhydrolase_3"/>
    <property type="match status" value="1"/>
</dbReference>
<sequence length="93" mass="10135">MAIKDNTDIKPPILSPISQNLGGLPNLLIQVGDHEVLLNDSTRLAARAEEAGVDVTLEVWDNMWHVFHAFAGVVPEAQQAINNIGKFVQQHVG</sequence>
<keyword evidence="5" id="KW-1185">Reference proteome</keyword>
<dbReference type="PANTHER" id="PTHR48081">
    <property type="entry name" value="AB HYDROLASE SUPERFAMILY PROTEIN C4A8.06C"/>
    <property type="match status" value="1"/>
</dbReference>
<evidence type="ECO:0000259" key="3">
    <source>
        <dbReference type="Pfam" id="PF07859"/>
    </source>
</evidence>
<comment type="similarity">
    <text evidence="1">Belongs to the 'GDXG' lipolytic enzyme family.</text>
</comment>